<organism evidence="19 20">
    <name type="scientific">Marinifilum flexuosum</name>
    <dbReference type="NCBI Taxonomy" id="1117708"/>
    <lineage>
        <taxon>Bacteria</taxon>
        <taxon>Pseudomonadati</taxon>
        <taxon>Bacteroidota</taxon>
        <taxon>Bacteroidia</taxon>
        <taxon>Marinilabiliales</taxon>
        <taxon>Marinifilaceae</taxon>
    </lineage>
</organism>
<dbReference type="PANTHER" id="PTHR23132:SF23">
    <property type="entry name" value="D-ALANINE--D-ALANINE LIGASE B"/>
    <property type="match status" value="1"/>
</dbReference>
<feature type="active site" evidence="15">
    <location>
        <position position="164"/>
    </location>
</feature>
<dbReference type="AlphaFoldDB" id="A0A419WWW8"/>
<dbReference type="HAMAP" id="MF_00047">
    <property type="entry name" value="Dala_Dala_lig"/>
    <property type="match status" value="1"/>
</dbReference>
<evidence type="ECO:0000259" key="18">
    <source>
        <dbReference type="PROSITE" id="PS50975"/>
    </source>
</evidence>
<dbReference type="OrthoDB" id="9813261at2"/>
<dbReference type="PROSITE" id="PS00843">
    <property type="entry name" value="DALA_DALA_LIGASE_1"/>
    <property type="match status" value="1"/>
</dbReference>
<dbReference type="PANTHER" id="PTHR23132">
    <property type="entry name" value="D-ALANINE--D-ALANINE LIGASE"/>
    <property type="match status" value="1"/>
</dbReference>
<keyword evidence="6 14" id="KW-0436">Ligase</keyword>
<dbReference type="InterPro" id="IPR013815">
    <property type="entry name" value="ATP_grasp_subdomain_1"/>
</dbReference>
<comment type="subcellular location">
    <subcellularLocation>
        <location evidence="2 14">Cytoplasm</location>
    </subcellularLocation>
</comment>
<feature type="domain" description="ATP-grasp" evidence="18">
    <location>
        <begin position="120"/>
        <end position="320"/>
    </location>
</feature>
<dbReference type="InterPro" id="IPR016185">
    <property type="entry name" value="PreATP-grasp_dom_sf"/>
</dbReference>
<feature type="binding site" evidence="16">
    <location>
        <position position="287"/>
    </location>
    <ligand>
        <name>Mg(2+)</name>
        <dbReference type="ChEBI" id="CHEBI:18420"/>
        <label>1</label>
    </ligand>
</feature>
<dbReference type="Gene3D" id="3.30.470.20">
    <property type="entry name" value="ATP-grasp fold, B domain"/>
    <property type="match status" value="1"/>
</dbReference>
<dbReference type="Pfam" id="PF01820">
    <property type="entry name" value="Dala_Dala_lig_N"/>
    <property type="match status" value="1"/>
</dbReference>
<feature type="binding site" evidence="16">
    <location>
        <position position="289"/>
    </location>
    <ligand>
        <name>Mg(2+)</name>
        <dbReference type="ChEBI" id="CHEBI:18420"/>
        <label>2</label>
    </ligand>
</feature>
<dbReference type="SUPFAM" id="SSF52440">
    <property type="entry name" value="PreATP-grasp domain"/>
    <property type="match status" value="1"/>
</dbReference>
<protein>
    <recommendedName>
        <fullName evidence="4 14">D-alanine--D-alanine ligase</fullName>
        <ecNumber evidence="4 14">6.3.2.4</ecNumber>
    </recommendedName>
    <alternativeName>
        <fullName evidence="14">D-Ala-D-Ala ligase</fullName>
    </alternativeName>
    <alternativeName>
        <fullName evidence="14">D-alanylalanine synthetase</fullName>
    </alternativeName>
</protein>
<dbReference type="GO" id="GO:0046872">
    <property type="term" value="F:metal ion binding"/>
    <property type="evidence" value="ECO:0007669"/>
    <property type="project" value="UniProtKB-KW"/>
</dbReference>
<evidence type="ECO:0000256" key="5">
    <source>
        <dbReference type="ARBA" id="ARBA00022490"/>
    </source>
</evidence>
<dbReference type="Gene3D" id="3.40.50.20">
    <property type="match status" value="1"/>
</dbReference>
<comment type="pathway">
    <text evidence="14">Cell wall biogenesis; peptidoglycan biosynthesis.</text>
</comment>
<sequence length="323" mass="36482">MKRNIAVIAGGDSAEIVISLQTADHIFNTLDKDLYNPYLIELKELEWNVKIENESYPIDKNDFSFTKDGIKTTFDFAYIAIHGTPGENGILQGYLQLLRIPHSTCDVLSSALSFNKHACNSYLKSLGFNFAKSVLLKKDEEYSIEEIHAKLGMPCFVKPNADGSSFGISKVKQIEDLNEAIEKAFKEGKEVIIEEFIDGLEFTCGLVKTKKESIVFPVTEVLPKKEFFDFEAKYDPNMAEEITPARISKELSDRIQNISSQVYDALKCKGIVRVDYMIKEDEIFILEANTVPGMTANSFIPKQVTAMNRELKDILTLVIENEF</sequence>
<feature type="binding site" evidence="16">
    <location>
        <position position="275"/>
    </location>
    <ligand>
        <name>Mg(2+)</name>
        <dbReference type="ChEBI" id="CHEBI:18420"/>
        <label>1</label>
    </ligand>
</feature>
<keyword evidence="7 16" id="KW-0479">Metal-binding</keyword>
<evidence type="ECO:0000256" key="7">
    <source>
        <dbReference type="ARBA" id="ARBA00022723"/>
    </source>
</evidence>
<evidence type="ECO:0000256" key="6">
    <source>
        <dbReference type="ARBA" id="ARBA00022598"/>
    </source>
</evidence>
<dbReference type="GO" id="GO:0071555">
    <property type="term" value="P:cell wall organization"/>
    <property type="evidence" value="ECO:0007669"/>
    <property type="project" value="UniProtKB-KW"/>
</dbReference>
<keyword evidence="10 14" id="KW-0133">Cell shape</keyword>
<evidence type="ECO:0000256" key="15">
    <source>
        <dbReference type="PIRSR" id="PIRSR039102-1"/>
    </source>
</evidence>
<dbReference type="EC" id="6.3.2.4" evidence="4 14"/>
<dbReference type="GO" id="GO:0008716">
    <property type="term" value="F:D-alanine-D-alanine ligase activity"/>
    <property type="evidence" value="ECO:0007669"/>
    <property type="project" value="UniProtKB-UniRule"/>
</dbReference>
<comment type="function">
    <text evidence="14">Cell wall formation.</text>
</comment>
<evidence type="ECO:0000256" key="4">
    <source>
        <dbReference type="ARBA" id="ARBA00012216"/>
    </source>
</evidence>
<dbReference type="NCBIfam" id="TIGR01205">
    <property type="entry name" value="D_ala_D_alaTIGR"/>
    <property type="match status" value="1"/>
</dbReference>
<dbReference type="GO" id="GO:0005737">
    <property type="term" value="C:cytoplasm"/>
    <property type="evidence" value="ECO:0007669"/>
    <property type="project" value="UniProtKB-SubCell"/>
</dbReference>
<keyword evidence="20" id="KW-1185">Reference proteome</keyword>
<keyword evidence="5 14" id="KW-0963">Cytoplasm</keyword>
<comment type="caution">
    <text evidence="19">The sequence shown here is derived from an EMBL/GenBank/DDBJ whole genome shotgun (WGS) entry which is preliminary data.</text>
</comment>
<feature type="binding site" evidence="16">
    <location>
        <position position="287"/>
    </location>
    <ligand>
        <name>Mg(2+)</name>
        <dbReference type="ChEBI" id="CHEBI:18420"/>
        <label>2</label>
    </ligand>
</feature>
<evidence type="ECO:0000256" key="12">
    <source>
        <dbReference type="ARBA" id="ARBA00023316"/>
    </source>
</evidence>
<evidence type="ECO:0000256" key="2">
    <source>
        <dbReference type="ARBA" id="ARBA00004496"/>
    </source>
</evidence>
<name>A0A419WWW8_9BACT</name>
<evidence type="ECO:0000256" key="9">
    <source>
        <dbReference type="ARBA" id="ARBA00022840"/>
    </source>
</evidence>
<evidence type="ECO:0000313" key="20">
    <source>
        <dbReference type="Proteomes" id="UP000284531"/>
    </source>
</evidence>
<dbReference type="NCBIfam" id="NF002378">
    <property type="entry name" value="PRK01372.1"/>
    <property type="match status" value="1"/>
</dbReference>
<keyword evidence="8 17" id="KW-0547">Nucleotide-binding</keyword>
<gene>
    <name evidence="14" type="primary">ddl</name>
    <name evidence="19" type="ORF">BXY64_2970</name>
</gene>
<dbReference type="SUPFAM" id="SSF56059">
    <property type="entry name" value="Glutathione synthetase ATP-binding domain-like"/>
    <property type="match status" value="1"/>
</dbReference>
<keyword evidence="16" id="KW-0460">Magnesium</keyword>
<evidence type="ECO:0000256" key="16">
    <source>
        <dbReference type="PIRSR" id="PIRSR039102-3"/>
    </source>
</evidence>
<comment type="cofactor">
    <cofactor evidence="16">
        <name>Mg(2+)</name>
        <dbReference type="ChEBI" id="CHEBI:18420"/>
    </cofactor>
    <cofactor evidence="16">
        <name>Mn(2+)</name>
        <dbReference type="ChEBI" id="CHEBI:29035"/>
    </cofactor>
    <text evidence="16">Binds 2 magnesium or manganese ions per subunit.</text>
</comment>
<evidence type="ECO:0000256" key="11">
    <source>
        <dbReference type="ARBA" id="ARBA00022984"/>
    </source>
</evidence>
<proteinExistence type="inferred from homology"/>
<dbReference type="InterPro" id="IPR011127">
    <property type="entry name" value="Dala_Dala_lig_N"/>
</dbReference>
<dbReference type="UniPathway" id="UPA00219"/>
<feature type="active site" evidence="15">
    <location>
        <position position="15"/>
    </location>
</feature>
<evidence type="ECO:0000313" key="19">
    <source>
        <dbReference type="EMBL" id="RKD99984.1"/>
    </source>
</evidence>
<comment type="catalytic activity">
    <reaction evidence="13 14">
        <text>2 D-alanine + ATP = D-alanyl-D-alanine + ADP + phosphate + H(+)</text>
        <dbReference type="Rhea" id="RHEA:11224"/>
        <dbReference type="ChEBI" id="CHEBI:15378"/>
        <dbReference type="ChEBI" id="CHEBI:30616"/>
        <dbReference type="ChEBI" id="CHEBI:43474"/>
        <dbReference type="ChEBI" id="CHEBI:57416"/>
        <dbReference type="ChEBI" id="CHEBI:57822"/>
        <dbReference type="ChEBI" id="CHEBI:456216"/>
        <dbReference type="EC" id="6.3.2.4"/>
    </reaction>
</comment>
<evidence type="ECO:0000256" key="10">
    <source>
        <dbReference type="ARBA" id="ARBA00022960"/>
    </source>
</evidence>
<dbReference type="PIRSF" id="PIRSF039102">
    <property type="entry name" value="Ddl/VanB"/>
    <property type="match status" value="1"/>
</dbReference>
<dbReference type="Gene3D" id="3.30.1490.20">
    <property type="entry name" value="ATP-grasp fold, A domain"/>
    <property type="match status" value="1"/>
</dbReference>
<evidence type="ECO:0000256" key="14">
    <source>
        <dbReference type="HAMAP-Rule" id="MF_00047"/>
    </source>
</evidence>
<reference evidence="19 20" key="1">
    <citation type="submission" date="2018-09" db="EMBL/GenBank/DDBJ databases">
        <title>Genomic Encyclopedia of Archaeal and Bacterial Type Strains, Phase II (KMG-II): from individual species to whole genera.</title>
        <authorList>
            <person name="Goeker M."/>
        </authorList>
    </citation>
    <scope>NUCLEOTIDE SEQUENCE [LARGE SCALE GENOMIC DNA]</scope>
    <source>
        <strain evidence="19 20">DSM 21950</strain>
    </source>
</reference>
<keyword evidence="12 14" id="KW-0961">Cell wall biogenesis/degradation</keyword>
<keyword evidence="9 17" id="KW-0067">ATP-binding</keyword>
<dbReference type="Proteomes" id="UP000284531">
    <property type="component" value="Unassembled WGS sequence"/>
</dbReference>
<dbReference type="PROSITE" id="PS50975">
    <property type="entry name" value="ATP_GRASP"/>
    <property type="match status" value="1"/>
</dbReference>
<dbReference type="InterPro" id="IPR011761">
    <property type="entry name" value="ATP-grasp"/>
</dbReference>
<dbReference type="Pfam" id="PF07478">
    <property type="entry name" value="Dala_Dala_lig_C"/>
    <property type="match status" value="1"/>
</dbReference>
<dbReference type="InterPro" id="IPR005905">
    <property type="entry name" value="D_ala_D_ala"/>
</dbReference>
<comment type="cofactor">
    <cofactor evidence="1">
        <name>Mn(2+)</name>
        <dbReference type="ChEBI" id="CHEBI:29035"/>
    </cofactor>
</comment>
<evidence type="ECO:0000256" key="13">
    <source>
        <dbReference type="ARBA" id="ARBA00047614"/>
    </source>
</evidence>
<dbReference type="InterPro" id="IPR000291">
    <property type="entry name" value="D-Ala_lig_Van_CS"/>
</dbReference>
<evidence type="ECO:0000256" key="1">
    <source>
        <dbReference type="ARBA" id="ARBA00001936"/>
    </source>
</evidence>
<dbReference type="RefSeq" id="WP_120240735.1">
    <property type="nucleotide sequence ID" value="NZ_RAPQ01000010.1"/>
</dbReference>
<dbReference type="EMBL" id="RAPQ01000010">
    <property type="protein sequence ID" value="RKD99984.1"/>
    <property type="molecule type" value="Genomic_DNA"/>
</dbReference>
<evidence type="ECO:0000256" key="3">
    <source>
        <dbReference type="ARBA" id="ARBA00010871"/>
    </source>
</evidence>
<feature type="active site" evidence="15">
    <location>
        <position position="298"/>
    </location>
</feature>
<dbReference type="PROSITE" id="PS00844">
    <property type="entry name" value="DALA_DALA_LIGASE_2"/>
    <property type="match status" value="1"/>
</dbReference>
<keyword evidence="16" id="KW-0464">Manganese</keyword>
<dbReference type="NCBIfam" id="NF002527">
    <property type="entry name" value="PRK01966.1-3"/>
    <property type="match status" value="1"/>
</dbReference>
<keyword evidence="11 14" id="KW-0573">Peptidoglycan synthesis</keyword>
<dbReference type="GO" id="GO:0008360">
    <property type="term" value="P:regulation of cell shape"/>
    <property type="evidence" value="ECO:0007669"/>
    <property type="project" value="UniProtKB-KW"/>
</dbReference>
<accession>A0A419WWW8</accession>
<evidence type="ECO:0000256" key="8">
    <source>
        <dbReference type="ARBA" id="ARBA00022741"/>
    </source>
</evidence>
<dbReference type="GO" id="GO:0009252">
    <property type="term" value="P:peptidoglycan biosynthetic process"/>
    <property type="evidence" value="ECO:0007669"/>
    <property type="project" value="UniProtKB-UniRule"/>
</dbReference>
<evidence type="ECO:0000256" key="17">
    <source>
        <dbReference type="PROSITE-ProRule" id="PRU00409"/>
    </source>
</evidence>
<dbReference type="GO" id="GO:0005524">
    <property type="term" value="F:ATP binding"/>
    <property type="evidence" value="ECO:0007669"/>
    <property type="project" value="UniProtKB-UniRule"/>
</dbReference>
<comment type="similarity">
    <text evidence="3 14">Belongs to the D-alanine--D-alanine ligase family.</text>
</comment>
<dbReference type="InterPro" id="IPR011095">
    <property type="entry name" value="Dala_Dala_lig_C"/>
</dbReference>